<dbReference type="EMBL" id="AE006470">
    <property type="protein sequence ID" value="AAM73064.1"/>
    <property type="molecule type" value="Genomic_DNA"/>
</dbReference>
<keyword evidence="2" id="KW-1185">Reference proteome</keyword>
<protein>
    <submittedName>
        <fullName evidence="1">Uncharacterized protein</fullName>
    </submittedName>
</protein>
<dbReference type="Proteomes" id="UP000001007">
    <property type="component" value="Chromosome"/>
</dbReference>
<evidence type="ECO:0000313" key="2">
    <source>
        <dbReference type="Proteomes" id="UP000001007"/>
    </source>
</evidence>
<dbReference type="AlphaFoldDB" id="Q8KBE4"/>
<organism evidence="1 2">
    <name type="scientific">Chlorobaculum tepidum (strain ATCC 49652 / DSM 12025 / NBRC 103806 / TLS)</name>
    <name type="common">Chlorobium tepidum</name>
    <dbReference type="NCBI Taxonomy" id="194439"/>
    <lineage>
        <taxon>Bacteria</taxon>
        <taxon>Pseudomonadati</taxon>
        <taxon>Chlorobiota</taxon>
        <taxon>Chlorobiia</taxon>
        <taxon>Chlorobiales</taxon>
        <taxon>Chlorobiaceae</taxon>
        <taxon>Chlorobaculum</taxon>
    </lineage>
</organism>
<dbReference type="KEGG" id="cte:CT1844"/>
<sequence length="35" mass="4040">MLPMRLCSFRVQKKQLFVALSYISKKANGLKSPQQ</sequence>
<reference evidence="1 2" key="1">
    <citation type="journal article" date="2002" name="Proc. Natl. Acad. Sci. U.S.A.">
        <title>The complete genome sequence of Chlorobium tepidum TLS, a photosynthetic, anaerobic, green-sulfur bacterium.</title>
        <authorList>
            <person name="Eisen J.A."/>
            <person name="Nelson K.E."/>
            <person name="Paulsen I.T."/>
            <person name="Heidelberg J.F."/>
            <person name="Wu M."/>
            <person name="Dodson R.J."/>
            <person name="Deboy R."/>
            <person name="Gwinn M.L."/>
            <person name="Nelson W.C."/>
            <person name="Haft D.H."/>
            <person name="Hickey E.K."/>
            <person name="Peterson J.D."/>
            <person name="Durkin A.S."/>
            <person name="Kolonay J.L."/>
            <person name="Yang F."/>
            <person name="Holt I."/>
            <person name="Umayam L.A."/>
            <person name="Mason T."/>
            <person name="Brenner M."/>
            <person name="Shea T.P."/>
            <person name="Parksey D."/>
            <person name="Nierman W.C."/>
            <person name="Feldblyum T.V."/>
            <person name="Hansen C.L."/>
            <person name="Craven M.B."/>
            <person name="Radune D."/>
            <person name="Vamathevan J."/>
            <person name="Khouri H."/>
            <person name="White O."/>
            <person name="Gruber T.M."/>
            <person name="Ketchum K.A."/>
            <person name="Venter J.C."/>
            <person name="Tettelin H."/>
            <person name="Bryant D.A."/>
            <person name="Fraser C.M."/>
        </authorList>
    </citation>
    <scope>NUCLEOTIDE SEQUENCE [LARGE SCALE GENOMIC DNA]</scope>
    <source>
        <strain evidence="2">ATCC 49652 / DSM 12025 / NBRC 103806 / TLS</strain>
    </source>
</reference>
<name>Q8KBE4_CHLTE</name>
<gene>
    <name evidence="1" type="ordered locus">CT1844</name>
</gene>
<dbReference type="HOGENOM" id="CLU_3364073_0_0_10"/>
<proteinExistence type="predicted"/>
<dbReference type="STRING" id="194439.CT1844"/>
<dbReference type="EnsemblBacteria" id="AAM73064">
    <property type="protein sequence ID" value="AAM73064"/>
    <property type="gene ID" value="CT1844"/>
</dbReference>
<accession>Q8KBE4</accession>
<evidence type="ECO:0000313" key="1">
    <source>
        <dbReference type="EMBL" id="AAM73064.1"/>
    </source>
</evidence>